<name>A0A853IE73_9GAMM</name>
<dbReference type="Pfam" id="PF04307">
    <property type="entry name" value="YdjM"/>
    <property type="match status" value="1"/>
</dbReference>
<dbReference type="GO" id="GO:0016787">
    <property type="term" value="F:hydrolase activity"/>
    <property type="evidence" value="ECO:0007669"/>
    <property type="project" value="UniProtKB-KW"/>
</dbReference>
<keyword evidence="1" id="KW-0472">Membrane</keyword>
<comment type="caution">
    <text evidence="2">The sequence shown here is derived from an EMBL/GenBank/DDBJ whole genome shotgun (WGS) entry which is preliminary data.</text>
</comment>
<sequence length="224" mass="23807">MANFNTHINVAATCGGIVAIAGLGEGILTVSQALVAWILISIGGILPDVDSDHAKPVKALFTALAAGAVVLVVTHMQPMPPTPVLLVVGISVYLVVRILGYKVFAQFSAHRGIYHSLLAGALFMAATIVLCHEVLATNAVLAWGCGVAVALGFLIHLILDEIYSVDLVGARIKRSFGTAIKPIDFRNPFNSLVMGGIVVGLFFLAPSPEPFARWFSTHWIERLI</sequence>
<proteinExistence type="predicted"/>
<evidence type="ECO:0000313" key="2">
    <source>
        <dbReference type="EMBL" id="NYZ65756.1"/>
    </source>
</evidence>
<evidence type="ECO:0000256" key="1">
    <source>
        <dbReference type="SAM" id="Phobius"/>
    </source>
</evidence>
<accession>A0A853IE73</accession>
<protein>
    <submittedName>
        <fullName evidence="2">Metal-dependent hydrolase</fullName>
    </submittedName>
</protein>
<keyword evidence="3" id="KW-1185">Reference proteome</keyword>
<gene>
    <name evidence="2" type="ORF">H0A36_07000</name>
</gene>
<keyword evidence="1" id="KW-0812">Transmembrane</keyword>
<evidence type="ECO:0000313" key="3">
    <source>
        <dbReference type="Proteomes" id="UP000569732"/>
    </source>
</evidence>
<dbReference type="EMBL" id="JACCKB010000007">
    <property type="protein sequence ID" value="NYZ65756.1"/>
    <property type="molecule type" value="Genomic_DNA"/>
</dbReference>
<feature type="transmembrane region" description="Helical" evidence="1">
    <location>
        <begin position="112"/>
        <end position="135"/>
    </location>
</feature>
<reference evidence="2 3" key="1">
    <citation type="submission" date="2020-07" db="EMBL/GenBank/DDBJ databases">
        <title>Endozoicomonas sp. nov., isolated from sediment.</title>
        <authorList>
            <person name="Gu T."/>
        </authorList>
    </citation>
    <scope>NUCLEOTIDE SEQUENCE [LARGE SCALE GENOMIC DNA]</scope>
    <source>
        <strain evidence="2 3">SM1973</strain>
    </source>
</reference>
<feature type="transmembrane region" description="Helical" evidence="1">
    <location>
        <begin position="27"/>
        <end position="47"/>
    </location>
</feature>
<feature type="transmembrane region" description="Helical" evidence="1">
    <location>
        <begin position="59"/>
        <end position="76"/>
    </location>
</feature>
<organism evidence="2 3">
    <name type="scientific">Spartinivicinus marinus</name>
    <dbReference type="NCBI Taxonomy" id="2994442"/>
    <lineage>
        <taxon>Bacteria</taxon>
        <taxon>Pseudomonadati</taxon>
        <taxon>Pseudomonadota</taxon>
        <taxon>Gammaproteobacteria</taxon>
        <taxon>Oceanospirillales</taxon>
        <taxon>Zooshikellaceae</taxon>
        <taxon>Spartinivicinus</taxon>
    </lineage>
</organism>
<feature type="transmembrane region" description="Helical" evidence="1">
    <location>
        <begin position="189"/>
        <end position="206"/>
    </location>
</feature>
<dbReference type="AlphaFoldDB" id="A0A853IE73"/>
<feature type="transmembrane region" description="Helical" evidence="1">
    <location>
        <begin position="82"/>
        <end position="100"/>
    </location>
</feature>
<dbReference type="Proteomes" id="UP000569732">
    <property type="component" value="Unassembled WGS sequence"/>
</dbReference>
<dbReference type="RefSeq" id="WP_180567780.1">
    <property type="nucleotide sequence ID" value="NZ_JACCKB010000007.1"/>
</dbReference>
<feature type="transmembrane region" description="Helical" evidence="1">
    <location>
        <begin position="141"/>
        <end position="168"/>
    </location>
</feature>
<keyword evidence="2" id="KW-0378">Hydrolase</keyword>
<keyword evidence="1" id="KW-1133">Transmembrane helix</keyword>
<dbReference type="InterPro" id="IPR007404">
    <property type="entry name" value="YdjM-like"/>
</dbReference>